<dbReference type="AlphaFoldDB" id="A0A2S9QA06"/>
<dbReference type="InterPro" id="IPR027417">
    <property type="entry name" value="P-loop_NTPase"/>
</dbReference>
<reference evidence="2 3" key="1">
    <citation type="submission" date="2018-02" db="EMBL/GenBank/DDBJ databases">
        <title>Whole genome sequencing of endophytic bacterium.</title>
        <authorList>
            <person name="Eedara R."/>
            <person name="Podile A.R."/>
        </authorList>
    </citation>
    <scope>NUCLEOTIDE SEQUENCE [LARGE SCALE GENOMIC DNA]</scope>
    <source>
        <strain evidence="2 3">RP1T</strain>
    </source>
</reference>
<dbReference type="Gene3D" id="3.40.50.300">
    <property type="entry name" value="P-loop containing nucleotide triphosphate hydrolases"/>
    <property type="match status" value="1"/>
</dbReference>
<dbReference type="CDD" id="cd01918">
    <property type="entry name" value="HprK_C"/>
    <property type="match status" value="1"/>
</dbReference>
<accession>A0A2S9QA06</accession>
<sequence>MRRFRLNALCSSTRAQTMSASPTVHATCFVLDGRGILLRGASGAGKSRIALHFIETASARGRQARLVGDDRVYLKPAEDRLIASVPASIAGLIERRATGLRDAGIERIDWQPSVPVGLVVDILDDDAEIAIPSKKIRHIRLKGVDLPYLPVPRDFQRAVALIEAILPQLPPV</sequence>
<organism evidence="2 3">
    <name type="scientific">Labrys okinawensis</name>
    <dbReference type="NCBI Taxonomy" id="346911"/>
    <lineage>
        <taxon>Bacteria</taxon>
        <taxon>Pseudomonadati</taxon>
        <taxon>Pseudomonadota</taxon>
        <taxon>Alphaproteobacteria</taxon>
        <taxon>Hyphomicrobiales</taxon>
        <taxon>Xanthobacteraceae</taxon>
        <taxon>Labrys</taxon>
    </lineage>
</organism>
<dbReference type="InterPro" id="IPR011104">
    <property type="entry name" value="Hpr_kin/Pase_C"/>
</dbReference>
<keyword evidence="2" id="KW-0418">Kinase</keyword>
<keyword evidence="3" id="KW-1185">Reference proteome</keyword>
<keyword evidence="2" id="KW-0723">Serine/threonine-protein kinase</keyword>
<comment type="caution">
    <text evidence="2">The sequence shown here is derived from an EMBL/GenBank/DDBJ whole genome shotgun (WGS) entry which is preliminary data.</text>
</comment>
<proteinExistence type="predicted"/>
<protein>
    <submittedName>
        <fullName evidence="2">Serine/threonine protein kinase</fullName>
    </submittedName>
</protein>
<dbReference type="OrthoDB" id="8326226at2"/>
<keyword evidence="2" id="KW-0808">Transferase</keyword>
<gene>
    <name evidence="2" type="ORF">C5L14_18105</name>
</gene>
<dbReference type="GO" id="GO:0000155">
    <property type="term" value="F:phosphorelay sensor kinase activity"/>
    <property type="evidence" value="ECO:0007669"/>
    <property type="project" value="InterPro"/>
</dbReference>
<dbReference type="GO" id="GO:0006109">
    <property type="term" value="P:regulation of carbohydrate metabolic process"/>
    <property type="evidence" value="ECO:0007669"/>
    <property type="project" value="InterPro"/>
</dbReference>
<dbReference type="Proteomes" id="UP000237682">
    <property type="component" value="Unassembled WGS sequence"/>
</dbReference>
<dbReference type="GO" id="GO:0004674">
    <property type="term" value="F:protein serine/threonine kinase activity"/>
    <property type="evidence" value="ECO:0007669"/>
    <property type="project" value="UniProtKB-KW"/>
</dbReference>
<name>A0A2S9QA06_9HYPH</name>
<evidence type="ECO:0000313" key="2">
    <source>
        <dbReference type="EMBL" id="PRH86164.1"/>
    </source>
</evidence>
<dbReference type="SUPFAM" id="SSF53795">
    <property type="entry name" value="PEP carboxykinase-like"/>
    <property type="match status" value="1"/>
</dbReference>
<dbReference type="EMBL" id="PUEJ01000006">
    <property type="protein sequence ID" value="PRH86164.1"/>
    <property type="molecule type" value="Genomic_DNA"/>
</dbReference>
<evidence type="ECO:0000259" key="1">
    <source>
        <dbReference type="Pfam" id="PF07475"/>
    </source>
</evidence>
<dbReference type="Pfam" id="PF07475">
    <property type="entry name" value="Hpr_kinase_C"/>
    <property type="match status" value="1"/>
</dbReference>
<evidence type="ECO:0000313" key="3">
    <source>
        <dbReference type="Proteomes" id="UP000237682"/>
    </source>
</evidence>
<dbReference type="GO" id="GO:0005524">
    <property type="term" value="F:ATP binding"/>
    <property type="evidence" value="ECO:0007669"/>
    <property type="project" value="InterPro"/>
</dbReference>
<feature type="domain" description="HPr kinase/phosphorylase C-terminal" evidence="1">
    <location>
        <begin position="17"/>
        <end position="164"/>
    </location>
</feature>